<dbReference type="InParanoid" id="A0A1S0TM96"/>
<protein>
    <submittedName>
        <fullName evidence="1">Uncharacterized protein</fullName>
    </submittedName>
</protein>
<dbReference type="CTD" id="9949361"/>
<dbReference type="EMBL" id="JH712221">
    <property type="protein sequence ID" value="EFO16603.1"/>
    <property type="molecule type" value="Genomic_DNA"/>
</dbReference>
<dbReference type="RefSeq" id="XP_003147466.1">
    <property type="nucleotide sequence ID" value="XM_003147418.1"/>
</dbReference>
<dbReference type="AlphaFoldDB" id="A0A1S0TM96"/>
<dbReference type="GeneID" id="9949361"/>
<dbReference type="KEGG" id="loa:LOAG_11901"/>
<dbReference type="InterPro" id="IPR028150">
    <property type="entry name" value="Lustrin_cystein"/>
</dbReference>
<dbReference type="OrthoDB" id="5776602at2759"/>
<reference evidence="1" key="1">
    <citation type="submission" date="2012-04" db="EMBL/GenBank/DDBJ databases">
        <title>The Genome Sequence of Loa loa.</title>
        <authorList>
            <consortium name="The Broad Institute Genome Sequencing Platform"/>
            <consortium name="Broad Institute Genome Sequencing Center for Infectious Disease"/>
            <person name="Nutman T.B."/>
            <person name="Fink D.L."/>
            <person name="Russ C."/>
            <person name="Young S."/>
            <person name="Zeng Q."/>
            <person name="Gargeya S."/>
            <person name="Alvarado L."/>
            <person name="Berlin A."/>
            <person name="Chapman S.B."/>
            <person name="Chen Z."/>
            <person name="Freedman E."/>
            <person name="Gellesch M."/>
            <person name="Goldberg J."/>
            <person name="Griggs A."/>
            <person name="Gujja S."/>
            <person name="Heilman E.R."/>
            <person name="Heiman D."/>
            <person name="Howarth C."/>
            <person name="Mehta T."/>
            <person name="Neiman D."/>
            <person name="Pearson M."/>
            <person name="Roberts A."/>
            <person name="Saif S."/>
            <person name="Shea T."/>
            <person name="Shenoy N."/>
            <person name="Sisk P."/>
            <person name="Stolte C."/>
            <person name="Sykes S."/>
            <person name="White J."/>
            <person name="Yandava C."/>
            <person name="Haas B."/>
            <person name="Henn M.R."/>
            <person name="Nusbaum C."/>
            <person name="Birren B."/>
        </authorList>
    </citation>
    <scope>NUCLEOTIDE SEQUENCE [LARGE SCALE GENOMIC DNA]</scope>
</reference>
<name>A0A1S0TM96_LOALO</name>
<proteinExistence type="predicted"/>
<dbReference type="SMART" id="SM00289">
    <property type="entry name" value="WR1"/>
    <property type="match status" value="2"/>
</dbReference>
<gene>
    <name evidence="1" type="ORF">LOAG_11901</name>
</gene>
<dbReference type="InterPro" id="IPR006150">
    <property type="entry name" value="Cys_repeat_1"/>
</dbReference>
<sequence length="162" mass="17839">MSRKLQPNNLKPNAVSRVRALPDSHFNSFFSASYPCERVDLQWLCPIDEVPFLDPATGQPHYCSLTIHCPIGYDCFQGTICCRKPGQCLNGQSIATDSNGHLLACIPSGHCPSYSVCLPSISLSTTVLQFLCCNVSISAIQSKSIQRSRRYNHSVMALLPSF</sequence>
<dbReference type="Pfam" id="PF14625">
    <property type="entry name" value="Lustrin_cystein"/>
    <property type="match status" value="2"/>
</dbReference>
<evidence type="ECO:0000313" key="1">
    <source>
        <dbReference type="EMBL" id="EFO16603.1"/>
    </source>
</evidence>
<organism evidence="1">
    <name type="scientific">Loa loa</name>
    <name type="common">Eye worm</name>
    <name type="synonym">Filaria loa</name>
    <dbReference type="NCBI Taxonomy" id="7209"/>
    <lineage>
        <taxon>Eukaryota</taxon>
        <taxon>Metazoa</taxon>
        <taxon>Ecdysozoa</taxon>
        <taxon>Nematoda</taxon>
        <taxon>Chromadorea</taxon>
        <taxon>Rhabditida</taxon>
        <taxon>Spirurina</taxon>
        <taxon>Spiruromorpha</taxon>
        <taxon>Filarioidea</taxon>
        <taxon>Onchocercidae</taxon>
        <taxon>Loa</taxon>
    </lineage>
</organism>
<accession>A0A1S0TM96</accession>